<sequence length="355" mass="40478">MALRLTYLIVSRLLGWMVLLARTDTDKDIEILVLRHQLAVLNRQTRRARFSWADRALIAALVHRLPRHRRIGLLITPATILRWHRKLAAGRWTTNHRRPGRPPIPAGLRALALRLATENPTWGYRRVHGELAGLGYQIGASTVWKILKAAGVDPSPRRAGPSWTEFLRAQARGILACGLFHLDTIPLTRLYAFCVVEHATRQVHILGVTAHPTGTWLTQQARNLAMDLDDAGKRFRFLIRDRDAKFTAMFDAVFASARIQMIKTPVRAPRANAIAERFVGSIRRELLDRILIVNQRHAVSVMAEYEGYFNHHRPHRALAQAAPLRALPEHRPHGLTRVRRHDRLGGLLHEYRQVA</sequence>
<dbReference type="InterPro" id="IPR012337">
    <property type="entry name" value="RNaseH-like_sf"/>
</dbReference>
<name>A0ABW4FWH7_9PSEU</name>
<dbReference type="RefSeq" id="WP_343982590.1">
    <property type="nucleotide sequence ID" value="NZ_BAAAJG010000015.1"/>
</dbReference>
<dbReference type="InterPro" id="IPR001584">
    <property type="entry name" value="Integrase_cat-core"/>
</dbReference>
<gene>
    <name evidence="2" type="ORF">ACFSCY_36000</name>
</gene>
<dbReference type="Pfam" id="PF13565">
    <property type="entry name" value="HTH_32"/>
    <property type="match status" value="1"/>
</dbReference>
<dbReference type="Gene3D" id="3.30.420.10">
    <property type="entry name" value="Ribonuclease H-like superfamily/Ribonuclease H"/>
    <property type="match status" value="1"/>
</dbReference>
<organism evidence="2 3">
    <name type="scientific">Pseudonocardia aurantiaca</name>
    <dbReference type="NCBI Taxonomy" id="75290"/>
    <lineage>
        <taxon>Bacteria</taxon>
        <taxon>Bacillati</taxon>
        <taxon>Actinomycetota</taxon>
        <taxon>Actinomycetes</taxon>
        <taxon>Pseudonocardiales</taxon>
        <taxon>Pseudonocardiaceae</taxon>
        <taxon>Pseudonocardia</taxon>
    </lineage>
</organism>
<proteinExistence type="predicted"/>
<accession>A0ABW4FWH7</accession>
<dbReference type="Proteomes" id="UP001597145">
    <property type="component" value="Unassembled WGS sequence"/>
</dbReference>
<evidence type="ECO:0000313" key="3">
    <source>
        <dbReference type="Proteomes" id="UP001597145"/>
    </source>
</evidence>
<comment type="caution">
    <text evidence="2">The sequence shown here is derived from an EMBL/GenBank/DDBJ whole genome shotgun (WGS) entry which is preliminary data.</text>
</comment>
<feature type="domain" description="Integrase catalytic" evidence="1">
    <location>
        <begin position="157"/>
        <end position="331"/>
    </location>
</feature>
<protein>
    <submittedName>
        <fullName evidence="2">Integrase core domain-containing protein</fullName>
    </submittedName>
</protein>
<dbReference type="PROSITE" id="PS50994">
    <property type="entry name" value="INTEGRASE"/>
    <property type="match status" value="1"/>
</dbReference>
<dbReference type="EMBL" id="JBHUCP010000045">
    <property type="protein sequence ID" value="MFD1534833.1"/>
    <property type="molecule type" value="Genomic_DNA"/>
</dbReference>
<dbReference type="SUPFAM" id="SSF53098">
    <property type="entry name" value="Ribonuclease H-like"/>
    <property type="match status" value="1"/>
</dbReference>
<keyword evidence="3" id="KW-1185">Reference proteome</keyword>
<dbReference type="InterPro" id="IPR036397">
    <property type="entry name" value="RNaseH_sf"/>
</dbReference>
<evidence type="ECO:0000313" key="2">
    <source>
        <dbReference type="EMBL" id="MFD1534833.1"/>
    </source>
</evidence>
<dbReference type="Pfam" id="PF13683">
    <property type="entry name" value="rve_3"/>
    <property type="match status" value="1"/>
</dbReference>
<evidence type="ECO:0000259" key="1">
    <source>
        <dbReference type="PROSITE" id="PS50994"/>
    </source>
</evidence>
<reference evidence="3" key="1">
    <citation type="journal article" date="2019" name="Int. J. Syst. Evol. Microbiol.">
        <title>The Global Catalogue of Microorganisms (GCM) 10K type strain sequencing project: providing services to taxonomists for standard genome sequencing and annotation.</title>
        <authorList>
            <consortium name="The Broad Institute Genomics Platform"/>
            <consortium name="The Broad Institute Genome Sequencing Center for Infectious Disease"/>
            <person name="Wu L."/>
            <person name="Ma J."/>
        </authorList>
    </citation>
    <scope>NUCLEOTIDE SEQUENCE [LARGE SCALE GENOMIC DNA]</scope>
    <source>
        <strain evidence="3">JCM 12165</strain>
    </source>
</reference>